<evidence type="ECO:0000256" key="1">
    <source>
        <dbReference type="ARBA" id="ARBA00009254"/>
    </source>
</evidence>
<evidence type="ECO:0000256" key="2">
    <source>
        <dbReference type="ARBA" id="ARBA00022980"/>
    </source>
</evidence>
<evidence type="ECO:0000256" key="3">
    <source>
        <dbReference type="ARBA" id="ARBA00023274"/>
    </source>
</evidence>
<keyword evidence="2 5" id="KW-0689">Ribosomal protein</keyword>
<dbReference type="NCBIfam" id="TIGR00012">
    <property type="entry name" value="L29"/>
    <property type="match status" value="1"/>
</dbReference>
<comment type="similarity">
    <text evidence="1 5">Belongs to the universal ribosomal protein uL29 family.</text>
</comment>
<dbReference type="InterPro" id="IPR036049">
    <property type="entry name" value="Ribosomal_uL29_sf"/>
</dbReference>
<name>A0ABU3BA83_9GAMM</name>
<sequence length="67" mass="7709">MKPSELREKSDADLGKELIELRRERFNLRMQAATGALEGSHQFRTIRRSIARIKTIQRERAATANKG</sequence>
<dbReference type="PANTHER" id="PTHR10916">
    <property type="entry name" value="60S RIBOSOMAL PROTEIN L35/50S RIBOSOMAL PROTEIN L29"/>
    <property type="match status" value="1"/>
</dbReference>
<gene>
    <name evidence="5 6" type="primary">rpmC</name>
    <name evidence="6" type="ORF">RM531_12830</name>
</gene>
<dbReference type="Pfam" id="PF00831">
    <property type="entry name" value="Ribosomal_L29"/>
    <property type="match status" value="1"/>
</dbReference>
<proteinExistence type="inferred from homology"/>
<dbReference type="CDD" id="cd00427">
    <property type="entry name" value="Ribosomal_L29_HIP"/>
    <property type="match status" value="1"/>
</dbReference>
<accession>A0ABU3BA83</accession>
<comment type="caution">
    <text evidence="6">The sequence shown here is derived from an EMBL/GenBank/DDBJ whole genome shotgun (WGS) entry which is preliminary data.</text>
</comment>
<dbReference type="EMBL" id="JAVRHY010000013">
    <property type="protein sequence ID" value="MDT0619358.1"/>
    <property type="molecule type" value="Genomic_DNA"/>
</dbReference>
<organism evidence="6 7">
    <name type="scientific">Spectribacter acetivorans</name>
    <dbReference type="NCBI Taxonomy" id="3075603"/>
    <lineage>
        <taxon>Bacteria</taxon>
        <taxon>Pseudomonadati</taxon>
        <taxon>Pseudomonadota</taxon>
        <taxon>Gammaproteobacteria</taxon>
        <taxon>Salinisphaerales</taxon>
        <taxon>Salinisphaeraceae</taxon>
        <taxon>Spectribacter</taxon>
    </lineage>
</organism>
<reference evidence="6 7" key="1">
    <citation type="submission" date="2023-09" db="EMBL/GenBank/DDBJ databases">
        <authorList>
            <person name="Rey-Velasco X."/>
        </authorList>
    </citation>
    <scope>NUCLEOTIDE SEQUENCE [LARGE SCALE GENOMIC DNA]</scope>
    <source>
        <strain evidence="6 7">P385</strain>
    </source>
</reference>
<keyword evidence="3 5" id="KW-0687">Ribonucleoprotein</keyword>
<protein>
    <recommendedName>
        <fullName evidence="4 5">Large ribosomal subunit protein uL29</fullName>
    </recommendedName>
</protein>
<dbReference type="RefSeq" id="WP_311654030.1">
    <property type="nucleotide sequence ID" value="NZ_JAVRHY010000013.1"/>
</dbReference>
<dbReference type="InterPro" id="IPR001854">
    <property type="entry name" value="Ribosomal_uL29"/>
</dbReference>
<dbReference type="Gene3D" id="1.10.287.310">
    <property type="match status" value="1"/>
</dbReference>
<dbReference type="GO" id="GO:0005840">
    <property type="term" value="C:ribosome"/>
    <property type="evidence" value="ECO:0007669"/>
    <property type="project" value="UniProtKB-KW"/>
</dbReference>
<evidence type="ECO:0000313" key="7">
    <source>
        <dbReference type="Proteomes" id="UP001259982"/>
    </source>
</evidence>
<evidence type="ECO:0000256" key="5">
    <source>
        <dbReference type="HAMAP-Rule" id="MF_00374"/>
    </source>
</evidence>
<dbReference type="InterPro" id="IPR050063">
    <property type="entry name" value="Ribosomal_protein_uL29"/>
</dbReference>
<keyword evidence="7" id="KW-1185">Reference proteome</keyword>
<dbReference type="SUPFAM" id="SSF46561">
    <property type="entry name" value="Ribosomal protein L29 (L29p)"/>
    <property type="match status" value="1"/>
</dbReference>
<evidence type="ECO:0000256" key="4">
    <source>
        <dbReference type="ARBA" id="ARBA00035204"/>
    </source>
</evidence>
<dbReference type="Proteomes" id="UP001259982">
    <property type="component" value="Unassembled WGS sequence"/>
</dbReference>
<evidence type="ECO:0000313" key="6">
    <source>
        <dbReference type="EMBL" id="MDT0619358.1"/>
    </source>
</evidence>
<dbReference type="HAMAP" id="MF_00374">
    <property type="entry name" value="Ribosomal_uL29"/>
    <property type="match status" value="1"/>
</dbReference>
<dbReference type="PANTHER" id="PTHR10916:SF0">
    <property type="entry name" value="LARGE RIBOSOMAL SUBUNIT PROTEIN UL29C"/>
    <property type="match status" value="1"/>
</dbReference>